<evidence type="ECO:0000256" key="1">
    <source>
        <dbReference type="ARBA" id="ARBA00012417"/>
    </source>
</evidence>
<dbReference type="Proteomes" id="UP000218934">
    <property type="component" value="Unassembled WGS sequence"/>
</dbReference>
<dbReference type="SUPFAM" id="SSF52540">
    <property type="entry name" value="P-loop containing nucleoside triphosphate hydrolases"/>
    <property type="match status" value="1"/>
</dbReference>
<keyword evidence="5" id="KW-0239">DNA-directed DNA polymerase</keyword>
<dbReference type="InterPro" id="IPR008921">
    <property type="entry name" value="DNA_pol3_clamp-load_cplx_C"/>
</dbReference>
<evidence type="ECO:0000256" key="3">
    <source>
        <dbReference type="ARBA" id="ARBA00022695"/>
    </source>
</evidence>
<dbReference type="AlphaFoldDB" id="A0A2A4G1A9"/>
<dbReference type="EC" id="2.7.7.7" evidence="1"/>
<keyword evidence="2" id="KW-0808">Transferase</keyword>
<evidence type="ECO:0000256" key="7">
    <source>
        <dbReference type="ARBA" id="ARBA00049244"/>
    </source>
</evidence>
<evidence type="ECO:0000256" key="5">
    <source>
        <dbReference type="ARBA" id="ARBA00022932"/>
    </source>
</evidence>
<dbReference type="PANTHER" id="PTHR34388:SF1">
    <property type="entry name" value="DNA POLYMERASE III SUBUNIT DELTA"/>
    <property type="match status" value="1"/>
</dbReference>
<dbReference type="SUPFAM" id="SSF48019">
    <property type="entry name" value="post-AAA+ oligomerization domain-like"/>
    <property type="match status" value="1"/>
</dbReference>
<dbReference type="OrthoDB" id="9804983at2"/>
<comment type="caution">
    <text evidence="8">The sequence shown here is derived from an EMBL/GenBank/DDBJ whole genome shotgun (WGS) entry which is preliminary data.</text>
</comment>
<name>A0A2A4G1A9_9SPHN</name>
<dbReference type="NCBIfam" id="TIGR01128">
    <property type="entry name" value="holA"/>
    <property type="match status" value="1"/>
</dbReference>
<dbReference type="InterPro" id="IPR027417">
    <property type="entry name" value="P-loop_NTPase"/>
</dbReference>
<evidence type="ECO:0000313" key="8">
    <source>
        <dbReference type="EMBL" id="PCE43510.1"/>
    </source>
</evidence>
<dbReference type="InterPro" id="IPR005790">
    <property type="entry name" value="DNA_polIII_delta"/>
</dbReference>
<dbReference type="PANTHER" id="PTHR34388">
    <property type="entry name" value="DNA POLYMERASE III SUBUNIT DELTA"/>
    <property type="match status" value="1"/>
</dbReference>
<comment type="catalytic activity">
    <reaction evidence="7">
        <text>DNA(n) + a 2'-deoxyribonucleoside 5'-triphosphate = DNA(n+1) + diphosphate</text>
        <dbReference type="Rhea" id="RHEA:22508"/>
        <dbReference type="Rhea" id="RHEA-COMP:17339"/>
        <dbReference type="Rhea" id="RHEA-COMP:17340"/>
        <dbReference type="ChEBI" id="CHEBI:33019"/>
        <dbReference type="ChEBI" id="CHEBI:61560"/>
        <dbReference type="ChEBI" id="CHEBI:173112"/>
        <dbReference type="EC" id="2.7.7.7"/>
    </reaction>
</comment>
<evidence type="ECO:0000256" key="6">
    <source>
        <dbReference type="ARBA" id="ARBA00034754"/>
    </source>
</evidence>
<dbReference type="GO" id="GO:0006261">
    <property type="term" value="P:DNA-templated DNA replication"/>
    <property type="evidence" value="ECO:0007669"/>
    <property type="project" value="TreeGrafter"/>
</dbReference>
<evidence type="ECO:0000313" key="9">
    <source>
        <dbReference type="Proteomes" id="UP000218934"/>
    </source>
</evidence>
<keyword evidence="9" id="KW-1185">Reference proteome</keyword>
<organism evidence="8 9">
    <name type="scientific">Rhizorhabdus dicambivorans</name>
    <dbReference type="NCBI Taxonomy" id="1850238"/>
    <lineage>
        <taxon>Bacteria</taxon>
        <taxon>Pseudomonadati</taxon>
        <taxon>Pseudomonadota</taxon>
        <taxon>Alphaproteobacteria</taxon>
        <taxon>Sphingomonadales</taxon>
        <taxon>Sphingomonadaceae</taxon>
        <taxon>Rhizorhabdus</taxon>
    </lineage>
</organism>
<dbReference type="GO" id="GO:0009360">
    <property type="term" value="C:DNA polymerase III complex"/>
    <property type="evidence" value="ECO:0007669"/>
    <property type="project" value="TreeGrafter"/>
</dbReference>
<keyword evidence="4" id="KW-0235">DNA replication</keyword>
<dbReference type="RefSeq" id="WP_066960068.1">
    <property type="nucleotide sequence ID" value="NZ_CP023449.1"/>
</dbReference>
<evidence type="ECO:0000256" key="2">
    <source>
        <dbReference type="ARBA" id="ARBA00022679"/>
    </source>
</evidence>
<comment type="similarity">
    <text evidence="6">Belongs to the DNA polymerase HolA subunit family.</text>
</comment>
<sequence length="340" mass="35202">MKADAGQIARALDKPDPAIRLILLYGPDESGSRALAARIDKAMGADAERIDLTSAQLKEDPARLADEAASISLFGGARHIRVDPAGDEIIDAAQALLEAPSAGNPVVVVAGNLRKDAKLVKLALASGAALAFASYLPEGRAADQVAAELARELGLRLDPRAAQALVAATNADRALMARELEKLALFLDASPEEPKPADMAALGAIGAANDESDLGAIVDAVMGGRPDQAAAELALIGPTEAIGVVRALLRRIAQVAPLRAEVAAGQSVDSVMAGAGKAIFWKDQKVVAGLLHRWTPDRLATATTRLAALERAYKRSGAPGMLLIGEELLTIARAAAAPRR</sequence>
<protein>
    <recommendedName>
        <fullName evidence="1">DNA-directed DNA polymerase</fullName>
        <ecNumber evidence="1">2.7.7.7</ecNumber>
    </recommendedName>
</protein>
<gene>
    <name evidence="8" type="ORF">COO09_04155</name>
</gene>
<evidence type="ECO:0000256" key="4">
    <source>
        <dbReference type="ARBA" id="ARBA00022705"/>
    </source>
</evidence>
<dbReference type="GO" id="GO:0003887">
    <property type="term" value="F:DNA-directed DNA polymerase activity"/>
    <property type="evidence" value="ECO:0007669"/>
    <property type="project" value="UniProtKB-KW"/>
</dbReference>
<dbReference type="KEGG" id="rdi:CMV14_01835"/>
<reference evidence="8 9" key="1">
    <citation type="submission" date="2017-09" db="EMBL/GenBank/DDBJ databases">
        <title>The Catabolism of 3,6-Dichlorosalicylic acid is Initiated by the Cytochrome P450 Monooxygenase DsmABC in Rhizorhabdus dicambivorans Ndbn-20.</title>
        <authorList>
            <person name="Na L."/>
        </authorList>
    </citation>
    <scope>NUCLEOTIDE SEQUENCE [LARGE SCALE GENOMIC DNA]</scope>
    <source>
        <strain evidence="8 9">Ndbn-20m</strain>
    </source>
</reference>
<dbReference type="EMBL" id="NWUF01000003">
    <property type="protein sequence ID" value="PCE43510.1"/>
    <property type="molecule type" value="Genomic_DNA"/>
</dbReference>
<dbReference type="Gene3D" id="3.40.50.300">
    <property type="entry name" value="P-loop containing nucleotide triphosphate hydrolases"/>
    <property type="match status" value="1"/>
</dbReference>
<dbReference type="Gene3D" id="1.10.8.60">
    <property type="match status" value="1"/>
</dbReference>
<dbReference type="GO" id="GO:0003677">
    <property type="term" value="F:DNA binding"/>
    <property type="evidence" value="ECO:0007669"/>
    <property type="project" value="InterPro"/>
</dbReference>
<accession>A0A2A4G1A9</accession>
<keyword evidence="3" id="KW-0548">Nucleotidyltransferase</keyword>
<proteinExistence type="inferred from homology"/>